<proteinExistence type="inferred from homology"/>
<gene>
    <name evidence="1" type="primary">ubiK</name>
    <name evidence="2" type="ORF">EV696_11016</name>
</gene>
<keyword evidence="1" id="KW-0963">Cytoplasm</keyword>
<dbReference type="OrthoDB" id="5297354at2"/>
<evidence type="ECO:0000256" key="1">
    <source>
        <dbReference type="HAMAP-Rule" id="MF_02216"/>
    </source>
</evidence>
<keyword evidence="1" id="KW-0175">Coiled coil</keyword>
<comment type="subcellular location">
    <subcellularLocation>
        <location evidence="1">Cytoplasm</location>
    </subcellularLocation>
</comment>
<reference evidence="2 3" key="1">
    <citation type="submission" date="2019-03" db="EMBL/GenBank/DDBJ databases">
        <title>Genomic Encyclopedia of Type Strains, Phase IV (KMG-IV): sequencing the most valuable type-strain genomes for metagenomic binning, comparative biology and taxonomic classification.</title>
        <authorList>
            <person name="Goeker M."/>
        </authorList>
    </citation>
    <scope>NUCLEOTIDE SEQUENCE [LARGE SCALE GENOMIC DNA]</scope>
    <source>
        <strain evidence="2 3">DSM 103792</strain>
    </source>
</reference>
<comment type="caution">
    <text evidence="2">The sequence shown here is derived from an EMBL/GenBank/DDBJ whole genome shotgun (WGS) entry which is preliminary data.</text>
</comment>
<keyword evidence="3" id="KW-1185">Reference proteome</keyword>
<comment type="pathway">
    <text evidence="1">Cofactor biosynthesis; ubiquinone biosynthesis.</text>
</comment>
<comment type="function">
    <text evidence="1">Required for efficient ubiquinone (coenzyme Q) biosynthesis. UbiK is probably an accessory factor of Ubi enzymes and facilitates ubiquinone biosynthesis by acting as an assembly factor, a targeting factor, or both.</text>
</comment>
<dbReference type="PANTHER" id="PTHR38040:SF1">
    <property type="entry name" value="UBIQUINONE BIOSYNTHESIS ACCESSORY FACTOR UBIK"/>
    <property type="match status" value="1"/>
</dbReference>
<dbReference type="GO" id="GO:0006744">
    <property type="term" value="P:ubiquinone biosynthetic process"/>
    <property type="evidence" value="ECO:0007669"/>
    <property type="project" value="UniProtKB-UniRule"/>
</dbReference>
<feature type="coiled-coil region" evidence="1">
    <location>
        <begin position="52"/>
        <end position="79"/>
    </location>
</feature>
<dbReference type="AlphaFoldDB" id="A0A4R6UVA2"/>
<evidence type="ECO:0000313" key="2">
    <source>
        <dbReference type="EMBL" id="TDQ47424.1"/>
    </source>
</evidence>
<name>A0A4R6UVA2_9GAMM</name>
<protein>
    <recommendedName>
        <fullName evidence="1">Ubiquinone biosynthesis accessory factor UbiK</fullName>
    </recommendedName>
</protein>
<dbReference type="HAMAP" id="MF_02216">
    <property type="entry name" value="UbiK"/>
    <property type="match status" value="1"/>
</dbReference>
<dbReference type="InterPro" id="IPR007475">
    <property type="entry name" value="UbiK"/>
</dbReference>
<dbReference type="PANTHER" id="PTHR38040">
    <property type="entry name" value="UBIQUINONE BIOSYNTHESIS ACCESSORY FACTOR UBIK"/>
    <property type="match status" value="1"/>
</dbReference>
<dbReference type="GO" id="GO:0005829">
    <property type="term" value="C:cytosol"/>
    <property type="evidence" value="ECO:0007669"/>
    <property type="project" value="TreeGrafter"/>
</dbReference>
<dbReference type="NCBIfam" id="NF047835">
    <property type="entry name" value="UbiqAccUbiK"/>
    <property type="match status" value="1"/>
</dbReference>
<sequence length="81" mass="9132">MIDAQTIADLARRLGESLPPSMRAMQSELETTFRTLLTAQLGKLDLVTREEFDAQVKVLARTREKIDALEKQLAEMKAAEQ</sequence>
<dbReference type="Proteomes" id="UP000295375">
    <property type="component" value="Unassembled WGS sequence"/>
</dbReference>
<keyword evidence="1" id="KW-0831">Ubiquinone biosynthesis</keyword>
<dbReference type="EMBL" id="SNYM01000010">
    <property type="protein sequence ID" value="TDQ47424.1"/>
    <property type="molecule type" value="Genomic_DNA"/>
</dbReference>
<evidence type="ECO:0000313" key="3">
    <source>
        <dbReference type="Proteomes" id="UP000295375"/>
    </source>
</evidence>
<comment type="similarity">
    <text evidence="1">Belongs to the UbiK family.</text>
</comment>
<dbReference type="RefSeq" id="WP_133591022.1">
    <property type="nucleotide sequence ID" value="NZ_CP037953.1"/>
</dbReference>
<dbReference type="Pfam" id="PF04380">
    <property type="entry name" value="BMFP"/>
    <property type="match status" value="1"/>
</dbReference>
<accession>A0A4R6UVA2</accession>
<dbReference type="UniPathway" id="UPA00232"/>
<organism evidence="2 3">
    <name type="scientific">Permianibacter aggregans</name>
    <dbReference type="NCBI Taxonomy" id="1510150"/>
    <lineage>
        <taxon>Bacteria</taxon>
        <taxon>Pseudomonadati</taxon>
        <taxon>Pseudomonadota</taxon>
        <taxon>Gammaproteobacteria</taxon>
        <taxon>Pseudomonadales</taxon>
        <taxon>Pseudomonadaceae</taxon>
        <taxon>Permianibacter</taxon>
    </lineage>
</organism>